<evidence type="ECO:0000256" key="1">
    <source>
        <dbReference type="ARBA" id="ARBA00022729"/>
    </source>
</evidence>
<name>A0A846R583_9FLAO</name>
<comment type="caution">
    <text evidence="3">The sequence shown here is derived from an EMBL/GenBank/DDBJ whole genome shotgun (WGS) entry which is preliminary data.</text>
</comment>
<keyword evidence="1" id="KW-0732">Signal</keyword>
<reference evidence="3 4" key="1">
    <citation type="submission" date="2020-03" db="EMBL/GenBank/DDBJ databases">
        <title>Genomic Encyclopedia of Type Strains, Phase IV (KMG-IV): sequencing the most valuable type-strain genomes for metagenomic binning, comparative biology and taxonomic classification.</title>
        <authorList>
            <person name="Goeker M."/>
        </authorList>
    </citation>
    <scope>NUCLEOTIDE SEQUENCE [LARGE SCALE GENOMIC DNA]</scope>
    <source>
        <strain evidence="3 4">DSM 29762</strain>
    </source>
</reference>
<evidence type="ECO:0000313" key="3">
    <source>
        <dbReference type="EMBL" id="NJB71939.1"/>
    </source>
</evidence>
<dbReference type="InterPro" id="IPR011519">
    <property type="entry name" value="UnbV_ASPIC"/>
</dbReference>
<protein>
    <recommendedName>
        <fullName evidence="2">ASPIC/UnbV domain-containing protein</fullName>
    </recommendedName>
</protein>
<keyword evidence="4" id="KW-1185">Reference proteome</keyword>
<dbReference type="Proteomes" id="UP000590442">
    <property type="component" value="Unassembled WGS sequence"/>
</dbReference>
<dbReference type="SUPFAM" id="SSF69318">
    <property type="entry name" value="Integrin alpha N-terminal domain"/>
    <property type="match status" value="3"/>
</dbReference>
<dbReference type="RefSeq" id="WP_167964202.1">
    <property type="nucleotide sequence ID" value="NZ_JAATJJ010000001.1"/>
</dbReference>
<evidence type="ECO:0000313" key="4">
    <source>
        <dbReference type="Proteomes" id="UP000590442"/>
    </source>
</evidence>
<dbReference type="PROSITE" id="PS51257">
    <property type="entry name" value="PROKAR_LIPOPROTEIN"/>
    <property type="match status" value="1"/>
</dbReference>
<dbReference type="InterPro" id="IPR013517">
    <property type="entry name" value="FG-GAP"/>
</dbReference>
<dbReference type="InterPro" id="IPR028994">
    <property type="entry name" value="Integrin_alpha_N"/>
</dbReference>
<feature type="domain" description="ASPIC/UnbV" evidence="2">
    <location>
        <begin position="516"/>
        <end position="583"/>
    </location>
</feature>
<evidence type="ECO:0000259" key="2">
    <source>
        <dbReference type="Pfam" id="PF07593"/>
    </source>
</evidence>
<accession>A0A846R583</accession>
<dbReference type="Pfam" id="PF13517">
    <property type="entry name" value="FG-GAP_3"/>
    <property type="match status" value="4"/>
</dbReference>
<dbReference type="PANTHER" id="PTHR16026">
    <property type="entry name" value="CARTILAGE ACIDIC PROTEIN 1"/>
    <property type="match status" value="1"/>
</dbReference>
<proteinExistence type="predicted"/>
<dbReference type="Gene3D" id="2.130.10.130">
    <property type="entry name" value="Integrin alpha, N-terminal"/>
    <property type="match status" value="3"/>
</dbReference>
<dbReference type="PANTHER" id="PTHR16026:SF0">
    <property type="entry name" value="CARTILAGE ACIDIC PROTEIN 1"/>
    <property type="match status" value="1"/>
</dbReference>
<organism evidence="3 4">
    <name type="scientific">Saonia flava</name>
    <dbReference type="NCBI Taxonomy" id="523696"/>
    <lineage>
        <taxon>Bacteria</taxon>
        <taxon>Pseudomonadati</taxon>
        <taxon>Bacteroidota</taxon>
        <taxon>Flavobacteriia</taxon>
        <taxon>Flavobacteriales</taxon>
        <taxon>Flavobacteriaceae</taxon>
        <taxon>Saonia</taxon>
    </lineage>
</organism>
<sequence>MKKIYNLVLIPIFLVSCNRNQEKLFKQITSDESGITFNNSIVETDSVNILTEEYIFNGGGVAVADFDNDGRPDLFFTGNQVSNKLYLNKGDFKFDEVSLEAGVEATDRWCTGVTVVDLNSDGFKDVYVSAAMSRDAEKRANMLFINQGLNKSGTPTFKEMAKEYGIAESGNSMGAAFFDYDKDGFLDLYVVNNEQVHALPTNFRPKVIDGSAVSNDRLYHNNGDGTFSNVTLEAGITIEGFGLGIAVADINYDGWPDLHISNDYLTNDLLYINNGNGTFSNNIKKYIKHQSKFSMGCDISDYNNDGFLDIVTLDMLGETNYRMKTTIGHNNYINYVMNKRYDYEPQYMRNMLHQGNGNDVPFSEVGLMAGMAKTDWSWSPLFMDVDNDGYRDLLITNGFPRDITDKDFGDFRVGIAPFLSPDKILDSIPIVKIPNYGFKNSGNGLFEDMSETWGLNIPSFSNGAVFADLDKDGDLDYVVNNINEEAFVFKNNQIGENSKNGFLNVMLKGPKNNEMGLGTKIVVRYGEGQVQYYEHYLTRGYMSSVDEIAHFGIGTSNTIESVEVLWPDGRFQKLQKVKKNQTLLLDCQNAKPTEFSSLPFPFVQKEVKQKMFVEVSKELGVDYIHKEGDIVDYSLQRILPHKLSQNGPCITVGDIDGNDYEDFIVGSSSTYSPVIFFQKEDGTFSEKPLFMEVEDKMYEEESMVLFDLDNDGDLDLYLVSGSNEFLGRENLYVDRLMINDGQGNFTFSTDRMPNIRASGSVVKAQDFDNDGFQDLFIGGRTPVTQYPIPDKSFILKNNGGRLEDVTDVFAKELGNIGMVTDAVWVDINNDDLQDLVVVGEFMAITVFINNKTSFSKLETTGLENYLGWWESIVSGDFDKDGDFDFVVGNMGSNNFYQPSKERPVTLLAKDYDNNGSVDPVMFTYLKNNNGEYESFPVNFWGDLFGQSPLFRSKFNLYKEYANTPQKDLLNDEELKGVTKLIGNYDRTSYIENLGDGKFKLHTLPPEAQKAPINGVVVVDVDNDDNLDLLLVGNDFGNETFIGNHDAFNGLFLRGVGNGGFHTVKELESGFVVPGDSKAITQIKSAKGGSLYIATQNRGEILVYQKR</sequence>
<dbReference type="EMBL" id="JAATJJ010000001">
    <property type="protein sequence ID" value="NJB71939.1"/>
    <property type="molecule type" value="Genomic_DNA"/>
</dbReference>
<dbReference type="InterPro" id="IPR027039">
    <property type="entry name" value="Crtac1"/>
</dbReference>
<gene>
    <name evidence="3" type="ORF">GGR42_002401</name>
</gene>
<dbReference type="Pfam" id="PF07593">
    <property type="entry name" value="UnbV_ASPIC"/>
    <property type="match status" value="1"/>
</dbReference>
<dbReference type="AlphaFoldDB" id="A0A846R583"/>